<comment type="subcellular location">
    <subcellularLocation>
        <location evidence="1">Membrane</location>
        <topology evidence="1">Multi-pass membrane protein</topology>
    </subcellularLocation>
</comment>
<dbReference type="PANTHER" id="PTHR33507">
    <property type="entry name" value="INNER MEMBRANE PROTEIN YBBJ"/>
    <property type="match status" value="1"/>
</dbReference>
<feature type="domain" description="NfeD-like C-terminal" evidence="6">
    <location>
        <begin position="674"/>
        <end position="726"/>
    </location>
</feature>
<feature type="domain" description="NfeD integral membrane" evidence="7">
    <location>
        <begin position="514"/>
        <end position="632"/>
    </location>
</feature>
<dbReference type="EMBL" id="CP036261">
    <property type="protein sequence ID" value="QDS87164.1"/>
    <property type="molecule type" value="Genomic_DNA"/>
</dbReference>
<keyword evidence="9" id="KW-1185">Reference proteome</keyword>
<dbReference type="Proteomes" id="UP000319557">
    <property type="component" value="Chromosome"/>
</dbReference>
<dbReference type="AlphaFoldDB" id="A0A517LX07"/>
<sequence>MFQQHSRRMRTDGNRTLPRWRSFLLGWVAFCLACPLTESPTLGQDVQRGVLVQVALPIDDATQRQVESTINTIRSTATAEAGRQKLVLQFGKQGDQATGGETAFERGLQLARFLTSENATDVKTIAYVAGSVQGHAVLPVLACDQIVVAPGASLGDAGIDQASVDPVVMLAYESIAQRRRTIPIGAVRAMLDADLELVRISQVDGGDLFLSGPELAELRDQGKVWKEEQLAAPGELANFVGSQMRTYRWATHEVRDVDELATALGLSRISDSQSPNLGEVNAVLAEISGPINRRRGRRVRNNLSDAIQRHDLNLVVSHVNSAGGDLNESLELASYFANLPAQGIRTAALVDPQAVGDAALVALAAQQVYMSPEANLGGPGAASFSAAALDDLSEAIDQIARSTGRSPALLRGLLDRELEVFEYLDARSGRVAYFSSDEHAARDDAARWARQGAVALADGISAEQALQLGLITGIESDLKQVCRKVGLKDLPQRLDERWIVNFVESLGRQVWLPRMLLFIGFFMLSVEIGAPGIGFPGFISMVSLMLFFWIQAAGGTAEWLEIFLFVGGVLCLLAEVLLFPGFGIFGIGGLVMLVASLVLVSQTFVLPSNAYQYNQLTGNLIGVLVAIGGMLGGGLALRWMLPQLPFFRHLMMVEDEEEKQIRAENEAIVHWDHLQGQRGIATTPLVPSGKARFGEELIAVVSDGPMIDPQRPVIVKQVYGNRVVVEELIDDDEPE</sequence>
<dbReference type="Pfam" id="PF24961">
    <property type="entry name" value="NfeD_membrane"/>
    <property type="match status" value="1"/>
</dbReference>
<dbReference type="InterPro" id="IPR012340">
    <property type="entry name" value="NA-bd_OB-fold"/>
</dbReference>
<dbReference type="Gene3D" id="3.90.226.10">
    <property type="entry name" value="2-enoyl-CoA Hydratase, Chain A, domain 1"/>
    <property type="match status" value="1"/>
</dbReference>
<evidence type="ECO:0000256" key="4">
    <source>
        <dbReference type="ARBA" id="ARBA00023136"/>
    </source>
</evidence>
<dbReference type="Gene3D" id="2.40.50.140">
    <property type="entry name" value="Nucleic acid-binding proteins"/>
    <property type="match status" value="1"/>
</dbReference>
<protein>
    <submittedName>
        <fullName evidence="8">Uncharacterized protein</fullName>
    </submittedName>
</protein>
<keyword evidence="3 5" id="KW-1133">Transmembrane helix</keyword>
<dbReference type="InterPro" id="IPR002810">
    <property type="entry name" value="NfeD-like_C"/>
</dbReference>
<dbReference type="Pfam" id="PF01957">
    <property type="entry name" value="NfeD"/>
    <property type="match status" value="1"/>
</dbReference>
<dbReference type="InterPro" id="IPR029045">
    <property type="entry name" value="ClpP/crotonase-like_dom_sf"/>
</dbReference>
<reference evidence="8 9" key="1">
    <citation type="submission" date="2019-02" db="EMBL/GenBank/DDBJ databases">
        <title>Deep-cultivation of Planctomycetes and their phenomic and genomic characterization uncovers novel biology.</title>
        <authorList>
            <person name="Wiegand S."/>
            <person name="Jogler M."/>
            <person name="Boedeker C."/>
            <person name="Pinto D."/>
            <person name="Vollmers J."/>
            <person name="Rivas-Marin E."/>
            <person name="Kohn T."/>
            <person name="Peeters S.H."/>
            <person name="Heuer A."/>
            <person name="Rast P."/>
            <person name="Oberbeckmann S."/>
            <person name="Bunk B."/>
            <person name="Jeske O."/>
            <person name="Meyerdierks A."/>
            <person name="Storesund J.E."/>
            <person name="Kallscheuer N."/>
            <person name="Luecker S."/>
            <person name="Lage O.M."/>
            <person name="Pohl T."/>
            <person name="Merkel B.J."/>
            <person name="Hornburger P."/>
            <person name="Mueller R.-W."/>
            <person name="Bruemmer F."/>
            <person name="Labrenz M."/>
            <person name="Spormann A.M."/>
            <person name="Op den Camp H."/>
            <person name="Overmann J."/>
            <person name="Amann R."/>
            <person name="Jetten M.S.M."/>
            <person name="Mascher T."/>
            <person name="Medema M.H."/>
            <person name="Devos D.P."/>
            <person name="Kaster A.-K."/>
            <person name="Ovreas L."/>
            <person name="Rohde M."/>
            <person name="Galperin M.Y."/>
            <person name="Jogler C."/>
        </authorList>
    </citation>
    <scope>NUCLEOTIDE SEQUENCE [LARGE SCALE GENOMIC DNA]</scope>
    <source>
        <strain evidence="8 9">EC9</strain>
    </source>
</reference>
<feature type="transmembrane region" description="Helical" evidence="5">
    <location>
        <begin position="585"/>
        <end position="606"/>
    </location>
</feature>
<evidence type="ECO:0000256" key="5">
    <source>
        <dbReference type="SAM" id="Phobius"/>
    </source>
</evidence>
<feature type="transmembrane region" description="Helical" evidence="5">
    <location>
        <begin position="533"/>
        <end position="553"/>
    </location>
</feature>
<evidence type="ECO:0000259" key="6">
    <source>
        <dbReference type="Pfam" id="PF01957"/>
    </source>
</evidence>
<proteinExistence type="predicted"/>
<evidence type="ECO:0000313" key="9">
    <source>
        <dbReference type="Proteomes" id="UP000319557"/>
    </source>
</evidence>
<feature type="transmembrane region" description="Helical" evidence="5">
    <location>
        <begin position="618"/>
        <end position="641"/>
    </location>
</feature>
<dbReference type="InterPro" id="IPR056739">
    <property type="entry name" value="NfeD_membrane"/>
</dbReference>
<organism evidence="8 9">
    <name type="scientific">Rosistilla ulvae</name>
    <dbReference type="NCBI Taxonomy" id="1930277"/>
    <lineage>
        <taxon>Bacteria</taxon>
        <taxon>Pseudomonadati</taxon>
        <taxon>Planctomycetota</taxon>
        <taxon>Planctomycetia</taxon>
        <taxon>Pirellulales</taxon>
        <taxon>Pirellulaceae</taxon>
        <taxon>Rosistilla</taxon>
    </lineage>
</organism>
<dbReference type="OrthoDB" id="284354at2"/>
<keyword evidence="4 5" id="KW-0472">Membrane</keyword>
<dbReference type="PANTHER" id="PTHR33507:SF3">
    <property type="entry name" value="INNER MEMBRANE PROTEIN YBBJ"/>
    <property type="match status" value="1"/>
</dbReference>
<evidence type="ECO:0000256" key="2">
    <source>
        <dbReference type="ARBA" id="ARBA00022692"/>
    </source>
</evidence>
<dbReference type="SUPFAM" id="SSF52096">
    <property type="entry name" value="ClpP/crotonase"/>
    <property type="match status" value="1"/>
</dbReference>
<keyword evidence="2 5" id="KW-0812">Transmembrane</keyword>
<evidence type="ECO:0000259" key="7">
    <source>
        <dbReference type="Pfam" id="PF24961"/>
    </source>
</evidence>
<dbReference type="InterPro" id="IPR052165">
    <property type="entry name" value="Membrane_assoc_protease"/>
</dbReference>
<dbReference type="GO" id="GO:0005886">
    <property type="term" value="C:plasma membrane"/>
    <property type="evidence" value="ECO:0007669"/>
    <property type="project" value="TreeGrafter"/>
</dbReference>
<accession>A0A517LX07</accession>
<dbReference type="KEGG" id="ruv:EC9_13410"/>
<evidence type="ECO:0000256" key="1">
    <source>
        <dbReference type="ARBA" id="ARBA00004141"/>
    </source>
</evidence>
<feature type="transmembrane region" description="Helical" evidence="5">
    <location>
        <begin position="559"/>
        <end position="578"/>
    </location>
</feature>
<evidence type="ECO:0000313" key="8">
    <source>
        <dbReference type="EMBL" id="QDS87164.1"/>
    </source>
</evidence>
<name>A0A517LX07_9BACT</name>
<evidence type="ECO:0000256" key="3">
    <source>
        <dbReference type="ARBA" id="ARBA00022989"/>
    </source>
</evidence>
<gene>
    <name evidence="8" type="ORF">EC9_13410</name>
</gene>